<dbReference type="InterPro" id="IPR036927">
    <property type="entry name" value="Cyt_c_oxase-like_su1_sf"/>
</dbReference>
<dbReference type="OrthoDB" id="9764568at2"/>
<organism evidence="4 5">
    <name type="scientific">Oceanithermus desulfurans NBRC 100063</name>
    <dbReference type="NCBI Taxonomy" id="1227550"/>
    <lineage>
        <taxon>Bacteria</taxon>
        <taxon>Thermotogati</taxon>
        <taxon>Deinococcota</taxon>
        <taxon>Deinococci</taxon>
        <taxon>Thermales</taxon>
        <taxon>Thermaceae</taxon>
        <taxon>Oceanithermus</taxon>
    </lineage>
</organism>
<feature type="transmembrane region" description="Helical" evidence="2">
    <location>
        <begin position="101"/>
        <end position="122"/>
    </location>
</feature>
<sequence>MAVRSASPEDIYATHPEKKVSLYFMVLGFIALTIGVIFGPFQIFNYADIDLYPALQPLFKSYYQGLTLHGVLNAIVFTQFFIQGSLLYLQARDSNVRPLMPVAWAAWWIALIGLALAAWPLLLNNATVLYTFYPPLQGHWAFYVGAALIIVSSLVSVFLSVEMWVRWKKQNPGKPTPLVTFMTTATWMMWGLAAIGLVVEAVFFLIPWSLGWIKGVDPLLARSLFWWSGHPIVYFWLLPAYVSWYGLLPRQAGGKLISDPLARMAFLGFLVFSTPVGFHHQFADPGISAFWKGVHTVLTMMVAVPSLMTAFTIAASLELAGRANGGKGMLGWIKALPWNNPSVVAQLLGAIAFIFGGAGGIVNASFTLDYVVHNTTWIPGHFHLPVATASTLTFFGIAFWLIPHITHKPLAAPRTALAGVWLWFVGMMFMAFGMHMMGLQGVPRRAHISAMSAVNDGIYASSAFYMVFNAIAGVLLTIAAVQLFYVLYATLFSRRRLPADQVPEIPFAEAISGPEGKNGVKVMDRLFFWWGAAVVLVLIVYMPTLVQLFIHMVPAPGMRLW</sequence>
<keyword evidence="2" id="KW-0472">Membrane</keyword>
<dbReference type="InterPro" id="IPR033943">
    <property type="entry name" value="Ba3-like_Oxidase_I"/>
</dbReference>
<dbReference type="InterPro" id="IPR023616">
    <property type="entry name" value="Cyt_c_oxase-like_su1_dom"/>
</dbReference>
<feature type="transmembrane region" description="Helical" evidence="2">
    <location>
        <begin position="226"/>
        <end position="248"/>
    </location>
</feature>
<feature type="transmembrane region" description="Helical" evidence="2">
    <location>
        <begin position="382"/>
        <end position="403"/>
    </location>
</feature>
<dbReference type="SUPFAM" id="SSF81442">
    <property type="entry name" value="Cytochrome c oxidase subunit I-like"/>
    <property type="match status" value="1"/>
</dbReference>
<keyword evidence="1" id="KW-0249">Electron transport</keyword>
<evidence type="ECO:0000313" key="4">
    <source>
        <dbReference type="EMBL" id="GEM88790.1"/>
    </source>
</evidence>
<dbReference type="PANTHER" id="PTHR10422:SF40">
    <property type="entry name" value="CYTOCHROME C OXIDASE SUBUNIT I"/>
    <property type="match status" value="1"/>
</dbReference>
<feature type="transmembrane region" description="Helical" evidence="2">
    <location>
        <begin position="527"/>
        <end position="550"/>
    </location>
</feature>
<keyword evidence="1" id="KW-0679">Respiratory chain</keyword>
<dbReference type="AlphaFoldDB" id="A0A511RGL5"/>
<dbReference type="RefSeq" id="WP_147144942.1">
    <property type="nucleotide sequence ID" value="NZ_BJXN01000001.1"/>
</dbReference>
<evidence type="ECO:0000259" key="3">
    <source>
        <dbReference type="PROSITE" id="PS50855"/>
    </source>
</evidence>
<keyword evidence="2" id="KW-1133">Transmembrane helix</keyword>
<feature type="transmembrane region" description="Helical" evidence="2">
    <location>
        <begin position="342"/>
        <end position="362"/>
    </location>
</feature>
<dbReference type="InterPro" id="IPR000883">
    <property type="entry name" value="Cyt_C_Oxase_1"/>
</dbReference>
<reference evidence="4 5" key="1">
    <citation type="submission" date="2019-07" db="EMBL/GenBank/DDBJ databases">
        <title>Whole genome shotgun sequence of Oceanithermus desulfurans NBRC 100063.</title>
        <authorList>
            <person name="Hosoyama A."/>
            <person name="Uohara A."/>
            <person name="Ohji S."/>
            <person name="Ichikawa N."/>
        </authorList>
    </citation>
    <scope>NUCLEOTIDE SEQUENCE [LARGE SCALE GENOMIC DNA]</scope>
    <source>
        <strain evidence="4 5">NBRC 100063</strain>
    </source>
</reference>
<accession>A0A511RGL5</accession>
<dbReference type="GO" id="GO:0009060">
    <property type="term" value="P:aerobic respiration"/>
    <property type="evidence" value="ECO:0007669"/>
    <property type="project" value="InterPro"/>
</dbReference>
<feature type="transmembrane region" description="Helical" evidence="2">
    <location>
        <begin position="186"/>
        <end position="206"/>
    </location>
</feature>
<dbReference type="Pfam" id="PF00115">
    <property type="entry name" value="COX1"/>
    <property type="match status" value="1"/>
</dbReference>
<keyword evidence="2" id="KW-0812">Transmembrane</keyword>
<name>A0A511RGL5_9DEIN</name>
<keyword evidence="1" id="KW-0813">Transport</keyword>
<dbReference type="PROSITE" id="PS50855">
    <property type="entry name" value="COX1"/>
    <property type="match status" value="1"/>
</dbReference>
<feature type="transmembrane region" description="Helical" evidence="2">
    <location>
        <begin position="20"/>
        <end position="46"/>
    </location>
</feature>
<dbReference type="EMBL" id="BJXN01000001">
    <property type="protein sequence ID" value="GEM88790.1"/>
    <property type="molecule type" value="Genomic_DNA"/>
</dbReference>
<evidence type="ECO:0000313" key="5">
    <source>
        <dbReference type="Proteomes" id="UP000321827"/>
    </source>
</evidence>
<dbReference type="Gene3D" id="1.20.210.10">
    <property type="entry name" value="Cytochrome c oxidase-like, subunit I domain"/>
    <property type="match status" value="1"/>
</dbReference>
<comment type="caution">
    <text evidence="4">The sequence shown here is derived from an EMBL/GenBank/DDBJ whole genome shotgun (WGS) entry which is preliminary data.</text>
</comment>
<evidence type="ECO:0000256" key="1">
    <source>
        <dbReference type="ARBA" id="ARBA00022660"/>
    </source>
</evidence>
<feature type="transmembrane region" description="Helical" evidence="2">
    <location>
        <begin position="298"/>
        <end position="321"/>
    </location>
</feature>
<dbReference type="GO" id="GO:0016020">
    <property type="term" value="C:membrane"/>
    <property type="evidence" value="ECO:0007669"/>
    <property type="project" value="InterPro"/>
</dbReference>
<dbReference type="CDD" id="cd01660">
    <property type="entry name" value="ba3-like_Oxidase_I"/>
    <property type="match status" value="1"/>
</dbReference>
<dbReference type="PANTHER" id="PTHR10422">
    <property type="entry name" value="CYTOCHROME C OXIDASE SUBUNIT 1"/>
    <property type="match status" value="1"/>
</dbReference>
<feature type="transmembrane region" description="Helical" evidence="2">
    <location>
        <begin position="66"/>
        <end position="89"/>
    </location>
</feature>
<protein>
    <submittedName>
        <fullName evidence="4">Cytochrome c oxidase subunit 1</fullName>
    </submittedName>
</protein>
<feature type="transmembrane region" description="Helical" evidence="2">
    <location>
        <begin position="142"/>
        <end position="165"/>
    </location>
</feature>
<dbReference type="GO" id="GO:0004129">
    <property type="term" value="F:cytochrome-c oxidase activity"/>
    <property type="evidence" value="ECO:0007669"/>
    <property type="project" value="InterPro"/>
</dbReference>
<feature type="domain" description="Cytochrome oxidase subunit I profile" evidence="3">
    <location>
        <begin position="1"/>
        <end position="498"/>
    </location>
</feature>
<dbReference type="Proteomes" id="UP000321827">
    <property type="component" value="Unassembled WGS sequence"/>
</dbReference>
<proteinExistence type="predicted"/>
<feature type="transmembrane region" description="Helical" evidence="2">
    <location>
        <begin position="415"/>
        <end position="438"/>
    </location>
</feature>
<feature type="transmembrane region" description="Helical" evidence="2">
    <location>
        <begin position="458"/>
        <end position="488"/>
    </location>
</feature>
<feature type="transmembrane region" description="Helical" evidence="2">
    <location>
        <begin position="260"/>
        <end position="278"/>
    </location>
</feature>
<dbReference type="GO" id="GO:0020037">
    <property type="term" value="F:heme binding"/>
    <property type="evidence" value="ECO:0007669"/>
    <property type="project" value="InterPro"/>
</dbReference>
<dbReference type="PRINTS" id="PR01165">
    <property type="entry name" value="CYCOXIDASEI"/>
</dbReference>
<evidence type="ECO:0000256" key="2">
    <source>
        <dbReference type="SAM" id="Phobius"/>
    </source>
</evidence>
<gene>
    <name evidence="4" type="primary">cbaA</name>
    <name evidence="4" type="ORF">ODE01S_02240</name>
</gene>